<organism evidence="2 3">
    <name type="scientific">Amniculicola lignicola CBS 123094</name>
    <dbReference type="NCBI Taxonomy" id="1392246"/>
    <lineage>
        <taxon>Eukaryota</taxon>
        <taxon>Fungi</taxon>
        <taxon>Dikarya</taxon>
        <taxon>Ascomycota</taxon>
        <taxon>Pezizomycotina</taxon>
        <taxon>Dothideomycetes</taxon>
        <taxon>Pleosporomycetidae</taxon>
        <taxon>Pleosporales</taxon>
        <taxon>Amniculicolaceae</taxon>
        <taxon>Amniculicola</taxon>
    </lineage>
</organism>
<keyword evidence="1" id="KW-0732">Signal</keyword>
<evidence type="ECO:0008006" key="4">
    <source>
        <dbReference type="Google" id="ProtNLM"/>
    </source>
</evidence>
<dbReference type="Gene3D" id="3.20.20.190">
    <property type="entry name" value="Phosphatidylinositol (PI) phosphodiesterase"/>
    <property type="match status" value="1"/>
</dbReference>
<gene>
    <name evidence="2" type="ORF">P154DRAFT_495650</name>
</gene>
<proteinExistence type="predicted"/>
<feature type="chain" id="PRO_5025649308" description="PLC-like phosphodiesterase" evidence="1">
    <location>
        <begin position="19"/>
        <end position="435"/>
    </location>
</feature>
<dbReference type="GO" id="GO:0008081">
    <property type="term" value="F:phosphoric diester hydrolase activity"/>
    <property type="evidence" value="ECO:0007669"/>
    <property type="project" value="InterPro"/>
</dbReference>
<dbReference type="Pfam" id="PF26146">
    <property type="entry name" value="PI-PLC_X"/>
    <property type="match status" value="1"/>
</dbReference>
<dbReference type="PANTHER" id="PTHR13593">
    <property type="match status" value="1"/>
</dbReference>
<dbReference type="GO" id="GO:0006629">
    <property type="term" value="P:lipid metabolic process"/>
    <property type="evidence" value="ECO:0007669"/>
    <property type="project" value="InterPro"/>
</dbReference>
<dbReference type="EMBL" id="ML977605">
    <property type="protein sequence ID" value="KAF1998307.1"/>
    <property type="molecule type" value="Genomic_DNA"/>
</dbReference>
<dbReference type="InterPro" id="IPR051057">
    <property type="entry name" value="PI-PLC_domain"/>
</dbReference>
<dbReference type="OrthoDB" id="7984201at2759"/>
<feature type="signal peptide" evidence="1">
    <location>
        <begin position="1"/>
        <end position="18"/>
    </location>
</feature>
<reference evidence="2" key="1">
    <citation type="journal article" date="2020" name="Stud. Mycol.">
        <title>101 Dothideomycetes genomes: a test case for predicting lifestyles and emergence of pathogens.</title>
        <authorList>
            <person name="Haridas S."/>
            <person name="Albert R."/>
            <person name="Binder M."/>
            <person name="Bloem J."/>
            <person name="Labutti K."/>
            <person name="Salamov A."/>
            <person name="Andreopoulos B."/>
            <person name="Baker S."/>
            <person name="Barry K."/>
            <person name="Bills G."/>
            <person name="Bluhm B."/>
            <person name="Cannon C."/>
            <person name="Castanera R."/>
            <person name="Culley D."/>
            <person name="Daum C."/>
            <person name="Ezra D."/>
            <person name="Gonzalez J."/>
            <person name="Henrissat B."/>
            <person name="Kuo A."/>
            <person name="Liang C."/>
            <person name="Lipzen A."/>
            <person name="Lutzoni F."/>
            <person name="Magnuson J."/>
            <person name="Mondo S."/>
            <person name="Nolan M."/>
            <person name="Ohm R."/>
            <person name="Pangilinan J."/>
            <person name="Park H.-J."/>
            <person name="Ramirez L."/>
            <person name="Alfaro M."/>
            <person name="Sun H."/>
            <person name="Tritt A."/>
            <person name="Yoshinaga Y."/>
            <person name="Zwiers L.-H."/>
            <person name="Turgeon B."/>
            <person name="Goodwin S."/>
            <person name="Spatafora J."/>
            <person name="Crous P."/>
            <person name="Grigoriev I."/>
        </authorList>
    </citation>
    <scope>NUCLEOTIDE SEQUENCE</scope>
    <source>
        <strain evidence="2">CBS 123094</strain>
    </source>
</reference>
<sequence length="435" mass="46464">MYPTLLLLPLLFSTLVAAQSVSTIISTFASTAIPSEPLAPSGPYQTHSSYYGTTTISSPSAGGNATASSLTSSTSEALIGITGQASSSVSSSATGSATTSAARPSNTQACNGYVEFCNRSLGNITQVVAHNSPFAIAHNAASNQILPVLTQLADGIRGLQFETHLQNETTGPLSLCHTSCNLLNAGTLESYLKTVVTWLDANPYEVITIIMGNDDRVAPSTYIGPFTDSGMLPFVYTPSKATLTVDEWPTLAELILQNQRVIIMVDYLANQTEVPWLLDEFSYNWETPFSPVDPAFPCTAQRPPDQTDETSRNKMYMANHNLNVAIDIADISLLIPAYTLLDQVNADDGNASLGLMSTNCSATWGRPPNWLLVDYYNFGNFNGSVFQVAATANNVSYNRAACCGTAVNTGEARALYQGVVVQMLVGFLVAVSLWL</sequence>
<dbReference type="InterPro" id="IPR017946">
    <property type="entry name" value="PLC-like_Pdiesterase_TIM-brl"/>
</dbReference>
<dbReference type="AlphaFoldDB" id="A0A6A5WA94"/>
<name>A0A6A5WA94_9PLEO</name>
<protein>
    <recommendedName>
        <fullName evidence="4">PLC-like phosphodiesterase</fullName>
    </recommendedName>
</protein>
<evidence type="ECO:0000313" key="3">
    <source>
        <dbReference type="Proteomes" id="UP000799779"/>
    </source>
</evidence>
<accession>A0A6A5WA94</accession>
<evidence type="ECO:0000313" key="2">
    <source>
        <dbReference type="EMBL" id="KAF1998307.1"/>
    </source>
</evidence>
<keyword evidence="3" id="KW-1185">Reference proteome</keyword>
<dbReference type="SUPFAM" id="SSF51695">
    <property type="entry name" value="PLC-like phosphodiesterases"/>
    <property type="match status" value="1"/>
</dbReference>
<dbReference type="Proteomes" id="UP000799779">
    <property type="component" value="Unassembled WGS sequence"/>
</dbReference>
<evidence type="ECO:0000256" key="1">
    <source>
        <dbReference type="SAM" id="SignalP"/>
    </source>
</evidence>
<dbReference type="PANTHER" id="PTHR13593:SF140">
    <property type="entry name" value="PLC-LIKE PHOSPHODIESTERASE"/>
    <property type="match status" value="1"/>
</dbReference>